<sequence>MFNTKLKKEEPVVISPSFQLPIILIVLSFMLLFLNIGSIPTIVFASFSFFLLLQSFTLRIKITNEDFIVLQLGKEIRTFPFKNWISWKFFFPVIPGIFYFREKSSPHLLPILFNPKQLKDELIKKVDSLEIKNS</sequence>
<accession>A0A0A1ZA14</accession>
<reference evidence="3" key="1">
    <citation type="journal article" date="2014" name="Sci. Data">
        <title>Genomes of diverse isolates of the marine cyanobacterium Prochlorococcus.</title>
        <authorList>
            <person name="Biller S."/>
            <person name="Berube P."/>
            <person name="Thompson J."/>
            <person name="Kelly L."/>
            <person name="Roggensack S."/>
            <person name="Awad L."/>
            <person name="Roache-Johnson K."/>
            <person name="Ding H."/>
            <person name="Giovannoni S.J."/>
            <person name="Moore L.R."/>
            <person name="Chisholm S.W."/>
        </authorList>
    </citation>
    <scope>NUCLEOTIDE SEQUENCE [LARGE SCALE GENOMIC DNA]</scope>
    <source>
        <strain evidence="3">GP2</strain>
    </source>
</reference>
<protein>
    <recommendedName>
        <fullName evidence="4">DUF3119 domain-containing protein</fullName>
    </recommendedName>
</protein>
<proteinExistence type="predicted"/>
<dbReference type="eggNOG" id="ENOG50329H5">
    <property type="taxonomic scope" value="Bacteria"/>
</dbReference>
<evidence type="ECO:0000313" key="2">
    <source>
        <dbReference type="EMBL" id="KGF85391.1"/>
    </source>
</evidence>
<keyword evidence="1" id="KW-0472">Membrane</keyword>
<dbReference type="OrthoDB" id="513456at2"/>
<dbReference type="STRING" id="59925.EU91_1492"/>
<dbReference type="Proteomes" id="UP000030598">
    <property type="component" value="Unassembled WGS sequence"/>
</dbReference>
<organism evidence="2 3">
    <name type="scientific">Prochlorococcus marinus str. GP2</name>
    <dbReference type="NCBI Taxonomy" id="59925"/>
    <lineage>
        <taxon>Bacteria</taxon>
        <taxon>Bacillati</taxon>
        <taxon>Cyanobacteriota</taxon>
        <taxon>Cyanophyceae</taxon>
        <taxon>Synechococcales</taxon>
        <taxon>Prochlorococcaceae</taxon>
        <taxon>Prochlorococcus</taxon>
    </lineage>
</organism>
<keyword evidence="1" id="KW-1133">Transmembrane helix</keyword>
<dbReference type="InterPro" id="IPR021467">
    <property type="entry name" value="DUF3119"/>
</dbReference>
<evidence type="ECO:0000313" key="3">
    <source>
        <dbReference type="Proteomes" id="UP000030598"/>
    </source>
</evidence>
<gene>
    <name evidence="2" type="ORF">EU91_1492</name>
</gene>
<dbReference type="EMBL" id="JNAH01000008">
    <property type="protein sequence ID" value="KGF85391.1"/>
    <property type="molecule type" value="Genomic_DNA"/>
</dbReference>
<comment type="caution">
    <text evidence="2">The sequence shown here is derived from an EMBL/GenBank/DDBJ whole genome shotgun (WGS) entry which is preliminary data.</text>
</comment>
<keyword evidence="1" id="KW-0812">Transmembrane</keyword>
<dbReference type="Pfam" id="PF11317">
    <property type="entry name" value="DUF3119"/>
    <property type="match status" value="1"/>
</dbReference>
<evidence type="ECO:0000256" key="1">
    <source>
        <dbReference type="SAM" id="Phobius"/>
    </source>
</evidence>
<dbReference type="AlphaFoldDB" id="A0A0A1ZA14"/>
<name>A0A0A1ZA14_PROMR</name>
<feature type="transmembrane region" description="Helical" evidence="1">
    <location>
        <begin position="20"/>
        <end position="53"/>
    </location>
</feature>
<dbReference type="PANTHER" id="PTHR35550">
    <property type="match status" value="1"/>
</dbReference>
<dbReference type="RefSeq" id="WP_032525244.1">
    <property type="nucleotide sequence ID" value="NZ_CP138934.1"/>
</dbReference>
<evidence type="ECO:0008006" key="4">
    <source>
        <dbReference type="Google" id="ProtNLM"/>
    </source>
</evidence>
<dbReference type="PANTHER" id="PTHR35550:SF2">
    <property type="entry name" value="OS05G0401200 PROTEIN"/>
    <property type="match status" value="1"/>
</dbReference>